<dbReference type="PROSITE" id="PS50001">
    <property type="entry name" value="SH2"/>
    <property type="match status" value="1"/>
</dbReference>
<protein>
    <submittedName>
        <fullName evidence="7">Adapter molecule Crk</fullName>
    </submittedName>
</protein>
<dbReference type="Gene3D" id="3.30.505.10">
    <property type="entry name" value="SH2 domain"/>
    <property type="match status" value="1"/>
</dbReference>
<dbReference type="GO" id="GO:0035591">
    <property type="term" value="F:signaling adaptor activity"/>
    <property type="evidence" value="ECO:0007669"/>
    <property type="project" value="TreeGrafter"/>
</dbReference>
<dbReference type="PANTHER" id="PTHR19969">
    <property type="entry name" value="SH2-SH3 ADAPTOR PROTEIN-RELATED"/>
    <property type="match status" value="1"/>
</dbReference>
<dbReference type="PANTHER" id="PTHR19969:SF5">
    <property type="entry name" value="CRK-LIKE PROTEIN"/>
    <property type="match status" value="1"/>
</dbReference>
<dbReference type="SMART" id="SM00252">
    <property type="entry name" value="SH2"/>
    <property type="match status" value="1"/>
</dbReference>
<evidence type="ECO:0000256" key="4">
    <source>
        <dbReference type="PROSITE-ProRule" id="PRU00192"/>
    </source>
</evidence>
<evidence type="ECO:0000259" key="6">
    <source>
        <dbReference type="PROSITE" id="PS50002"/>
    </source>
</evidence>
<organism evidence="7">
    <name type="scientific">Aceria tosichella</name>
    <name type="common">wheat curl mite</name>
    <dbReference type="NCBI Taxonomy" id="561515"/>
    <lineage>
        <taxon>Eukaryota</taxon>
        <taxon>Metazoa</taxon>
        <taxon>Ecdysozoa</taxon>
        <taxon>Arthropoda</taxon>
        <taxon>Chelicerata</taxon>
        <taxon>Arachnida</taxon>
        <taxon>Acari</taxon>
        <taxon>Acariformes</taxon>
        <taxon>Trombidiformes</taxon>
        <taxon>Prostigmata</taxon>
        <taxon>Eupodina</taxon>
        <taxon>Eriophyoidea</taxon>
        <taxon>Eriophyidae</taxon>
        <taxon>Eriophyinae</taxon>
        <taxon>Aceriini</taxon>
        <taxon>Aceria</taxon>
    </lineage>
</organism>
<feature type="domain" description="SH3" evidence="6">
    <location>
        <begin position="152"/>
        <end position="213"/>
    </location>
</feature>
<dbReference type="InterPro" id="IPR036860">
    <property type="entry name" value="SH2_dom_sf"/>
</dbReference>
<reference evidence="7" key="1">
    <citation type="submission" date="2018-10" db="EMBL/GenBank/DDBJ databases">
        <title>Transcriptome assembly of Aceria tosichella (Wheat curl mite) Type 2.</title>
        <authorList>
            <person name="Scully E.D."/>
            <person name="Geib S.M."/>
            <person name="Palmer N.A."/>
            <person name="Gupta A.K."/>
            <person name="Sarath G."/>
            <person name="Tatineni S."/>
        </authorList>
    </citation>
    <scope>NUCLEOTIDE SEQUENCE</scope>
    <source>
        <strain evidence="7">LincolnNE</strain>
    </source>
</reference>
<dbReference type="InterPro" id="IPR036028">
    <property type="entry name" value="SH3-like_dom_sf"/>
</dbReference>
<name>A0A6G1SNS4_9ACAR</name>
<dbReference type="InterPro" id="IPR051184">
    <property type="entry name" value="Tyrosine-phos_adapter"/>
</dbReference>
<dbReference type="EMBL" id="GGYP01007403">
    <property type="protein sequence ID" value="MDE52174.1"/>
    <property type="molecule type" value="Transcribed_RNA"/>
</dbReference>
<feature type="domain" description="SH2" evidence="5">
    <location>
        <begin position="15"/>
        <end position="117"/>
    </location>
</feature>
<sequence length="213" mass="24144">MLPVSSFDPYDEDSWFFGYMSRKDAAALLSDDNNDIGAFLIRESTTAKGDLVLSVKETDDKISHYIINRIPPFDSKNPQPSSQVRFKIGDHVFSDIPALLAFYKSNNLDDTPLKFPAVCKVPNVNKRSFTRDYLAEIHSDVQSEHTSTLHRKLPSKAQVIQSRIPNAYDKTALTLKEGQILKVTKVDISGCWEGEIEGRVGHFPFNYVRFIEE</sequence>
<dbReference type="GO" id="GO:0005737">
    <property type="term" value="C:cytoplasm"/>
    <property type="evidence" value="ECO:0007669"/>
    <property type="project" value="TreeGrafter"/>
</dbReference>
<dbReference type="Gene3D" id="2.30.30.40">
    <property type="entry name" value="SH3 Domains"/>
    <property type="match status" value="1"/>
</dbReference>
<gene>
    <name evidence="7" type="primary">Crk</name>
    <name evidence="7" type="ORF">g.19830</name>
</gene>
<dbReference type="PRINTS" id="PR00401">
    <property type="entry name" value="SH2DOMAIN"/>
</dbReference>
<proteinExistence type="predicted"/>
<dbReference type="PROSITE" id="PS50002">
    <property type="entry name" value="SH3"/>
    <property type="match status" value="1"/>
</dbReference>
<dbReference type="GO" id="GO:0048468">
    <property type="term" value="P:cell development"/>
    <property type="evidence" value="ECO:0007669"/>
    <property type="project" value="UniProtKB-ARBA"/>
</dbReference>
<dbReference type="InterPro" id="IPR000980">
    <property type="entry name" value="SH2"/>
</dbReference>
<dbReference type="InterPro" id="IPR001452">
    <property type="entry name" value="SH3_domain"/>
</dbReference>
<dbReference type="GO" id="GO:0030971">
    <property type="term" value="F:receptor tyrosine kinase binding"/>
    <property type="evidence" value="ECO:0007669"/>
    <property type="project" value="TreeGrafter"/>
</dbReference>
<evidence type="ECO:0000256" key="1">
    <source>
        <dbReference type="ARBA" id="ARBA00022443"/>
    </source>
</evidence>
<evidence type="ECO:0000256" key="2">
    <source>
        <dbReference type="ARBA" id="ARBA00022999"/>
    </source>
</evidence>
<dbReference type="SMART" id="SM00326">
    <property type="entry name" value="SH3"/>
    <property type="match status" value="1"/>
</dbReference>
<dbReference type="SUPFAM" id="SSF55550">
    <property type="entry name" value="SH2 domain"/>
    <property type="match status" value="1"/>
</dbReference>
<keyword evidence="2 3" id="KW-0727">SH2 domain</keyword>
<dbReference type="AlphaFoldDB" id="A0A6G1SNS4"/>
<dbReference type="GO" id="GO:0007167">
    <property type="term" value="P:enzyme-linked receptor protein signaling pathway"/>
    <property type="evidence" value="ECO:0007669"/>
    <property type="project" value="TreeGrafter"/>
</dbReference>
<dbReference type="SUPFAM" id="SSF50044">
    <property type="entry name" value="SH3-domain"/>
    <property type="match status" value="1"/>
</dbReference>
<evidence type="ECO:0000256" key="3">
    <source>
        <dbReference type="PROSITE-ProRule" id="PRU00191"/>
    </source>
</evidence>
<accession>A0A6G1SNS4</accession>
<dbReference type="Pfam" id="PF07653">
    <property type="entry name" value="SH3_2"/>
    <property type="match status" value="1"/>
</dbReference>
<dbReference type="GO" id="GO:0016477">
    <property type="term" value="P:cell migration"/>
    <property type="evidence" value="ECO:0007669"/>
    <property type="project" value="TreeGrafter"/>
</dbReference>
<evidence type="ECO:0000313" key="7">
    <source>
        <dbReference type="EMBL" id="MDE52174.1"/>
    </source>
</evidence>
<dbReference type="Pfam" id="PF00017">
    <property type="entry name" value="SH2"/>
    <property type="match status" value="1"/>
</dbReference>
<keyword evidence="1 4" id="KW-0728">SH3 domain</keyword>
<evidence type="ECO:0000259" key="5">
    <source>
        <dbReference type="PROSITE" id="PS50001"/>
    </source>
</evidence>